<dbReference type="PANTHER" id="PTHR30050:SF10">
    <property type="entry name" value="PHAGE-LIKE ELEMENT PBSX PROTEIN XKDC"/>
    <property type="match status" value="1"/>
</dbReference>
<feature type="compositionally biased region" description="Polar residues" evidence="1">
    <location>
        <begin position="24"/>
        <end position="37"/>
    </location>
</feature>
<dbReference type="FunFam" id="3.40.50.300:FF:002497">
    <property type="entry name" value="DNA replication protein"/>
    <property type="match status" value="1"/>
</dbReference>
<evidence type="ECO:0000313" key="4">
    <source>
        <dbReference type="Proteomes" id="UP000199668"/>
    </source>
</evidence>
<dbReference type="InterPro" id="IPR027417">
    <property type="entry name" value="P-loop_NTPase"/>
</dbReference>
<dbReference type="SUPFAM" id="SSF52540">
    <property type="entry name" value="P-loop containing nucleoside triphosphate hydrolases"/>
    <property type="match status" value="1"/>
</dbReference>
<dbReference type="Gene3D" id="3.40.50.300">
    <property type="entry name" value="P-loop containing nucleotide triphosphate hydrolases"/>
    <property type="match status" value="1"/>
</dbReference>
<dbReference type="Pfam" id="PF01695">
    <property type="entry name" value="IstB_IS21"/>
    <property type="match status" value="1"/>
</dbReference>
<feature type="compositionally biased region" description="Basic and acidic residues" evidence="1">
    <location>
        <begin position="11"/>
        <end position="21"/>
    </location>
</feature>
<dbReference type="SMART" id="SM00382">
    <property type="entry name" value="AAA"/>
    <property type="match status" value="1"/>
</dbReference>
<accession>A0A1I4Q4W5</accession>
<dbReference type="GO" id="GO:0006260">
    <property type="term" value="P:DNA replication"/>
    <property type="evidence" value="ECO:0007669"/>
    <property type="project" value="TreeGrafter"/>
</dbReference>
<dbReference type="InterPro" id="IPR003593">
    <property type="entry name" value="AAA+_ATPase"/>
</dbReference>
<sequence>MDQAQTSMQEVMDKLKERAEQAKSGPSWQGRSDGTGQENEHKYDCPKCKDQTGYLEMRDGYEVWVRCSCIEWRRSQKLMRSSEITDEFRKLGFKNFSTEGKPQIIQDAYECAYEYFQRFEDIREQRQNSIMLLGQPGTGKTHLLTAIANNLMYKKHVGVQYFPYVEGFNDLKDDFDKLEEKLTRMKEADVLFIDDLFKPAKGIPRATDWQVEQTYAVINHRYLNHKPIMISSELPIDQMVKIDEALATRIYEMCKQYLVLIQGDKFQLNHRLEDMT</sequence>
<protein>
    <submittedName>
        <fullName evidence="3">DNA replication protein DnaC</fullName>
    </submittedName>
</protein>
<gene>
    <name evidence="3" type="ORF">SAMN04488054_1371</name>
</gene>
<dbReference type="AlphaFoldDB" id="A0A1I4Q4W5"/>
<dbReference type="CDD" id="cd00009">
    <property type="entry name" value="AAA"/>
    <property type="match status" value="1"/>
</dbReference>
<feature type="domain" description="AAA+ ATPase" evidence="2">
    <location>
        <begin position="126"/>
        <end position="258"/>
    </location>
</feature>
<feature type="region of interest" description="Disordered" evidence="1">
    <location>
        <begin position="1"/>
        <end position="43"/>
    </location>
</feature>
<dbReference type="EMBL" id="FOTY01000037">
    <property type="protein sequence ID" value="SFM35102.1"/>
    <property type="molecule type" value="Genomic_DNA"/>
</dbReference>
<dbReference type="NCBIfam" id="NF005378">
    <property type="entry name" value="PRK06921.1"/>
    <property type="match status" value="1"/>
</dbReference>
<organism evidence="3 4">
    <name type="scientific">Salibacterium qingdaonense</name>
    <dbReference type="NCBI Taxonomy" id="266892"/>
    <lineage>
        <taxon>Bacteria</taxon>
        <taxon>Bacillati</taxon>
        <taxon>Bacillota</taxon>
        <taxon>Bacilli</taxon>
        <taxon>Bacillales</taxon>
        <taxon>Bacillaceae</taxon>
    </lineage>
</organism>
<name>A0A1I4Q4W5_9BACI</name>
<evidence type="ECO:0000259" key="2">
    <source>
        <dbReference type="SMART" id="SM00382"/>
    </source>
</evidence>
<dbReference type="InterPro" id="IPR002611">
    <property type="entry name" value="IstB_ATP-bd"/>
</dbReference>
<dbReference type="Proteomes" id="UP000199668">
    <property type="component" value="Unassembled WGS sequence"/>
</dbReference>
<reference evidence="3 4" key="1">
    <citation type="submission" date="2016-10" db="EMBL/GenBank/DDBJ databases">
        <authorList>
            <person name="de Groot N.N."/>
        </authorList>
    </citation>
    <scope>NUCLEOTIDE SEQUENCE [LARGE SCALE GENOMIC DNA]</scope>
    <source>
        <strain evidence="3 4">CGMCC 1.6134</strain>
    </source>
</reference>
<dbReference type="GO" id="GO:0005524">
    <property type="term" value="F:ATP binding"/>
    <property type="evidence" value="ECO:0007669"/>
    <property type="project" value="InterPro"/>
</dbReference>
<proteinExistence type="predicted"/>
<dbReference type="PANTHER" id="PTHR30050">
    <property type="entry name" value="CHROMOSOMAL REPLICATION INITIATOR PROTEIN DNAA"/>
    <property type="match status" value="1"/>
</dbReference>
<evidence type="ECO:0000256" key="1">
    <source>
        <dbReference type="SAM" id="MobiDB-lite"/>
    </source>
</evidence>
<dbReference type="STRING" id="266892.SAMN04488054_1371"/>
<keyword evidence="4" id="KW-1185">Reference proteome</keyword>
<evidence type="ECO:0000313" key="3">
    <source>
        <dbReference type="EMBL" id="SFM35102.1"/>
    </source>
</evidence>